<feature type="region of interest" description="Disordered" evidence="3">
    <location>
        <begin position="426"/>
        <end position="451"/>
    </location>
</feature>
<dbReference type="Proteomes" id="UP001602245">
    <property type="component" value="Unassembled WGS sequence"/>
</dbReference>
<dbReference type="PANTHER" id="PTHR10502:SF102">
    <property type="entry name" value="ANNEXIN B11"/>
    <property type="match status" value="1"/>
</dbReference>
<dbReference type="Pfam" id="PF00191">
    <property type="entry name" value="Annexin"/>
    <property type="match status" value="2"/>
</dbReference>
<keyword evidence="2" id="KW-0677">Repeat</keyword>
<evidence type="ECO:0000313" key="6">
    <source>
        <dbReference type="Proteomes" id="UP001602245"/>
    </source>
</evidence>
<dbReference type="SMART" id="SM00335">
    <property type="entry name" value="ANX"/>
    <property type="match status" value="2"/>
</dbReference>
<dbReference type="InterPro" id="IPR037104">
    <property type="entry name" value="Annexin_sf"/>
</dbReference>
<dbReference type="Pfam" id="PF13699">
    <property type="entry name" value="eCIS_core"/>
    <property type="match status" value="1"/>
</dbReference>
<evidence type="ECO:0000256" key="3">
    <source>
        <dbReference type="SAM" id="MobiDB-lite"/>
    </source>
</evidence>
<comment type="caution">
    <text evidence="5">The sequence shown here is derived from an EMBL/GenBank/DDBJ whole genome shotgun (WGS) entry which is preliminary data.</text>
</comment>
<dbReference type="EMBL" id="JBIAZU010000006">
    <property type="protein sequence ID" value="MFF5294356.1"/>
    <property type="molecule type" value="Genomic_DNA"/>
</dbReference>
<evidence type="ECO:0000256" key="1">
    <source>
        <dbReference type="ARBA" id="ARBA00007831"/>
    </source>
</evidence>
<dbReference type="InterPro" id="IPR025295">
    <property type="entry name" value="eCIS_core_dom"/>
</dbReference>
<accession>A0ABW6WM43</accession>
<dbReference type="InterPro" id="IPR018502">
    <property type="entry name" value="Annexin_repeat"/>
</dbReference>
<feature type="domain" description="eCIS core" evidence="4">
    <location>
        <begin position="49"/>
        <end position="120"/>
    </location>
</feature>
<sequence length="559" mass="59819">MTSRWVGAHRLQRSVSPTAEAEQREQYQAPVGNAAVMRLLRAGQGAGSPLPTGVREQMEAGFGADFSAVRVHTGARAEQLNRVANAEAVTSGTDIHLAGPSPSRELLAHELTHVVQQSTGTAGPTGTVSRESDASEVEANRVAATLGAAGGNQAVQRLLGGTRGQAVQLSALPAPDTKAIAEQVHEAMAGWGTDEEAIFVALQHLNRDAAAVTALTAEYRRTYGNDLEADLRDEMSGSELDLALELIRAGSDAKVGPGKPADAAGFDAAAKRLHAAMAGWGTDEEAVYATLIPFDRDPAALTTLKTTYKTLYGVELADDIADDFSSDELRYALFLLNAPPKAVPRAGTTLNAPGTEALTFAVPGGVVSVHTGAEFTAKDHVTDGFTLKYEGGLANESHWLQFIWREIVAQHPVLGEIHVDDSITTSSRRPYKLTTDPDDPQYNTDSKDPKNPYYEAGFASIRTDDSTTMLDHPAPVMAKVRAQFAAGATSVVSRAHFTTFLIRDYRTVAFVALDVEWTFASPVEPPRVQSVKDGGKADALPKAIRETLIQQYPDFAYIW</sequence>
<dbReference type="PROSITE" id="PS51897">
    <property type="entry name" value="ANNEXIN_2"/>
    <property type="match status" value="2"/>
</dbReference>
<gene>
    <name evidence="5" type="ORF">ACFY35_33380</name>
</gene>
<evidence type="ECO:0000259" key="4">
    <source>
        <dbReference type="Pfam" id="PF13699"/>
    </source>
</evidence>
<comment type="similarity">
    <text evidence="1">Belongs to the annexin family.</text>
</comment>
<feature type="region of interest" description="Disordered" evidence="3">
    <location>
        <begin position="1"/>
        <end position="26"/>
    </location>
</feature>
<keyword evidence="6" id="KW-1185">Reference proteome</keyword>
<proteinExistence type="inferred from homology"/>
<organism evidence="5 6">
    <name type="scientific">Paractinoplanes globisporus</name>
    <dbReference type="NCBI Taxonomy" id="113565"/>
    <lineage>
        <taxon>Bacteria</taxon>
        <taxon>Bacillati</taxon>
        <taxon>Actinomycetota</taxon>
        <taxon>Actinomycetes</taxon>
        <taxon>Micromonosporales</taxon>
        <taxon>Micromonosporaceae</taxon>
        <taxon>Paractinoplanes</taxon>
    </lineage>
</organism>
<dbReference type="RefSeq" id="WP_051115397.1">
    <property type="nucleotide sequence ID" value="NZ_JBIAZU010000006.1"/>
</dbReference>
<evidence type="ECO:0000256" key="2">
    <source>
        <dbReference type="ARBA" id="ARBA00022737"/>
    </source>
</evidence>
<protein>
    <submittedName>
        <fullName evidence="5">DUF4157 domain-containing protein</fullName>
    </submittedName>
</protein>
<reference evidence="5 6" key="1">
    <citation type="submission" date="2024-10" db="EMBL/GenBank/DDBJ databases">
        <title>The Natural Products Discovery Center: Release of the First 8490 Sequenced Strains for Exploring Actinobacteria Biosynthetic Diversity.</title>
        <authorList>
            <person name="Kalkreuter E."/>
            <person name="Kautsar S.A."/>
            <person name="Yang D."/>
            <person name="Bader C.D."/>
            <person name="Teijaro C.N."/>
            <person name="Fluegel L."/>
            <person name="Davis C.M."/>
            <person name="Simpson J.R."/>
            <person name="Lauterbach L."/>
            <person name="Steele A.D."/>
            <person name="Gui C."/>
            <person name="Meng S."/>
            <person name="Li G."/>
            <person name="Viehrig K."/>
            <person name="Ye F."/>
            <person name="Su P."/>
            <person name="Kiefer A.F."/>
            <person name="Nichols A."/>
            <person name="Cepeda A.J."/>
            <person name="Yan W."/>
            <person name="Fan B."/>
            <person name="Jiang Y."/>
            <person name="Adhikari A."/>
            <person name="Zheng C.-J."/>
            <person name="Schuster L."/>
            <person name="Cowan T.M."/>
            <person name="Smanski M.J."/>
            <person name="Chevrette M.G."/>
            <person name="De Carvalho L.P.S."/>
            <person name="Shen B."/>
        </authorList>
    </citation>
    <scope>NUCLEOTIDE SEQUENCE [LARGE SCALE GENOMIC DNA]</scope>
    <source>
        <strain evidence="5 6">NPDC000087</strain>
    </source>
</reference>
<dbReference type="PANTHER" id="PTHR10502">
    <property type="entry name" value="ANNEXIN"/>
    <property type="match status" value="1"/>
</dbReference>
<dbReference type="Gene3D" id="1.10.220.10">
    <property type="entry name" value="Annexin"/>
    <property type="match status" value="2"/>
</dbReference>
<evidence type="ECO:0000313" key="5">
    <source>
        <dbReference type="EMBL" id="MFF5294356.1"/>
    </source>
</evidence>
<name>A0ABW6WM43_9ACTN</name>
<dbReference type="SUPFAM" id="SSF47874">
    <property type="entry name" value="Annexin"/>
    <property type="match status" value="1"/>
</dbReference>